<reference evidence="4" key="1">
    <citation type="journal article" date="2020" name="Phytopathology">
        <title>Genome Sequence Resources of Colletotrichum truncatum, C. plurivorum, C. musicola, and C. sojae: Four Species Pathogenic to Soybean (Glycine max).</title>
        <authorList>
            <person name="Rogerio F."/>
            <person name="Boufleur T.R."/>
            <person name="Ciampi-Guillardi M."/>
            <person name="Sukno S.A."/>
            <person name="Thon M.R."/>
            <person name="Massola Junior N.S."/>
            <person name="Baroncelli R."/>
        </authorList>
    </citation>
    <scope>NUCLEOTIDE SEQUENCE</scope>
    <source>
        <strain evidence="4">LFN00145</strain>
    </source>
</reference>
<protein>
    <submittedName>
        <fullName evidence="4">Uncharacterized protein</fullName>
    </submittedName>
</protein>
<keyword evidence="2" id="KW-1133">Transmembrane helix</keyword>
<keyword evidence="5" id="KW-1185">Reference proteome</keyword>
<keyword evidence="2" id="KW-0472">Membrane</keyword>
<evidence type="ECO:0000313" key="4">
    <source>
        <dbReference type="EMBL" id="KAF6838558.1"/>
    </source>
</evidence>
<evidence type="ECO:0000256" key="3">
    <source>
        <dbReference type="SAM" id="SignalP"/>
    </source>
</evidence>
<dbReference type="AlphaFoldDB" id="A0A8H6KWG2"/>
<dbReference type="EMBL" id="WIGO01000018">
    <property type="protein sequence ID" value="KAF6838558.1"/>
    <property type="molecule type" value="Genomic_DNA"/>
</dbReference>
<accession>A0A8H6KWG2</accession>
<organism evidence="4 5">
    <name type="scientific">Colletotrichum plurivorum</name>
    <dbReference type="NCBI Taxonomy" id="2175906"/>
    <lineage>
        <taxon>Eukaryota</taxon>
        <taxon>Fungi</taxon>
        <taxon>Dikarya</taxon>
        <taxon>Ascomycota</taxon>
        <taxon>Pezizomycotina</taxon>
        <taxon>Sordariomycetes</taxon>
        <taxon>Hypocreomycetidae</taxon>
        <taxon>Glomerellales</taxon>
        <taxon>Glomerellaceae</taxon>
        <taxon>Colletotrichum</taxon>
        <taxon>Colletotrichum orchidearum species complex</taxon>
    </lineage>
</organism>
<gene>
    <name evidence="4" type="ORF">CPLU01_02359</name>
</gene>
<feature type="compositionally biased region" description="Basic and acidic residues" evidence="1">
    <location>
        <begin position="319"/>
        <end position="349"/>
    </location>
</feature>
<name>A0A8H6KWG2_9PEZI</name>
<dbReference type="Proteomes" id="UP000654918">
    <property type="component" value="Unassembled WGS sequence"/>
</dbReference>
<feature type="compositionally biased region" description="Basic and acidic residues" evidence="1">
    <location>
        <begin position="374"/>
        <end position="386"/>
    </location>
</feature>
<evidence type="ECO:0000256" key="2">
    <source>
        <dbReference type="SAM" id="Phobius"/>
    </source>
</evidence>
<feature type="transmembrane region" description="Helical" evidence="2">
    <location>
        <begin position="248"/>
        <end position="269"/>
    </location>
</feature>
<evidence type="ECO:0000313" key="5">
    <source>
        <dbReference type="Proteomes" id="UP000654918"/>
    </source>
</evidence>
<sequence length="386" mass="41529">MHALNLVPAILLLRGAAAAPAPVPTPNIVPRAAVLAPTAAWVSVQKDGVPTTVTPVPTTISGTPTFASAAPNDLTGSVFTLTDFRLVKVTTSTGSPPLPTANKNGGGAFAPCSNSNGDFAPFCDPAKNSVLYTDSTYYVTWDSSVLIKGNQTDVRVKIKGKEVNGTTVGDVVLNKDTDDTQPAAYGYYAWKVGSGLIPNGQDNATIELLMQYTVNGVAKDDITGPQVTIAKRPAFHPEGAKVPKDQELYIALPTVFGFILICVVGGCLWNRKTRKIGLGNIMSRSRHGYGVGKSRAHRLGQRVRKSVFRGGKDQGIALRTREINPDGYQYRDDPIDQQRDIGRPRRDSDALGSLAGSPTEDRFPDQGPHGGNAFRDELRRQERERY</sequence>
<dbReference type="InterPro" id="IPR028000">
    <property type="entry name" value="Pma1"/>
</dbReference>
<keyword evidence="3" id="KW-0732">Signal</keyword>
<evidence type="ECO:0000256" key="1">
    <source>
        <dbReference type="SAM" id="MobiDB-lite"/>
    </source>
</evidence>
<comment type="caution">
    <text evidence="4">The sequence shown here is derived from an EMBL/GenBank/DDBJ whole genome shotgun (WGS) entry which is preliminary data.</text>
</comment>
<feature type="chain" id="PRO_5034257490" evidence="3">
    <location>
        <begin position="19"/>
        <end position="386"/>
    </location>
</feature>
<proteinExistence type="predicted"/>
<feature type="region of interest" description="Disordered" evidence="1">
    <location>
        <begin position="319"/>
        <end position="386"/>
    </location>
</feature>
<feature type="signal peptide" evidence="3">
    <location>
        <begin position="1"/>
        <end position="18"/>
    </location>
</feature>
<dbReference type="Pfam" id="PF14610">
    <property type="entry name" value="Psg1"/>
    <property type="match status" value="1"/>
</dbReference>
<keyword evidence="2" id="KW-0812">Transmembrane</keyword>